<dbReference type="GO" id="GO:0016887">
    <property type="term" value="F:ATP hydrolysis activity"/>
    <property type="evidence" value="ECO:0007669"/>
    <property type="project" value="InterPro"/>
</dbReference>
<dbReference type="SUPFAM" id="SSF90123">
    <property type="entry name" value="ABC transporter transmembrane region"/>
    <property type="match status" value="1"/>
</dbReference>
<dbReference type="GO" id="GO:0015833">
    <property type="term" value="P:peptide transport"/>
    <property type="evidence" value="ECO:0007669"/>
    <property type="project" value="InterPro"/>
</dbReference>
<comment type="caution">
    <text evidence="10">The sequence shown here is derived from an EMBL/GenBank/DDBJ whole genome shotgun (WGS) entry which is preliminary data.</text>
</comment>
<keyword evidence="3" id="KW-0547">Nucleotide-binding</keyword>
<feature type="transmembrane region" description="Helical" evidence="7">
    <location>
        <begin position="158"/>
        <end position="175"/>
    </location>
</feature>
<feature type="transmembrane region" description="Helical" evidence="7">
    <location>
        <begin position="238"/>
        <end position="261"/>
    </location>
</feature>
<feature type="domain" description="ABC transmembrane type-1" evidence="9">
    <location>
        <begin position="39"/>
        <end position="298"/>
    </location>
</feature>
<evidence type="ECO:0000256" key="4">
    <source>
        <dbReference type="ARBA" id="ARBA00022840"/>
    </source>
</evidence>
<dbReference type="InterPro" id="IPR003439">
    <property type="entry name" value="ABC_transporter-like_ATP-bd"/>
</dbReference>
<feature type="domain" description="ABC transporter" evidence="8">
    <location>
        <begin position="335"/>
        <end position="560"/>
    </location>
</feature>
<keyword evidence="11" id="KW-1185">Reference proteome</keyword>
<dbReference type="InterPro" id="IPR005898">
    <property type="entry name" value="Cyc_pep_transpt_SyrD/YojI"/>
</dbReference>
<evidence type="ECO:0000256" key="3">
    <source>
        <dbReference type="ARBA" id="ARBA00022741"/>
    </source>
</evidence>
<reference evidence="10" key="1">
    <citation type="submission" date="2023-03" db="EMBL/GenBank/DDBJ databases">
        <title>Multiphase analysis and comparison of six strains from genera Psychromarinibacter, Lutimaribacter, and Maritimibacter, including a novel species: Psychromarinibacter sediminicola sp. nov.</title>
        <authorList>
            <person name="Wang Y.-H."/>
            <person name="Ye M.-Q."/>
            <person name="Du Z.-J."/>
        </authorList>
    </citation>
    <scope>NUCLEOTIDE SEQUENCE</scope>
    <source>
        <strain evidence="10">C21-152</strain>
    </source>
</reference>
<comment type="subcellular location">
    <subcellularLocation>
        <location evidence="1">Cell membrane</location>
        <topology evidence="1">Multi-pass membrane protein</topology>
    </subcellularLocation>
</comment>
<evidence type="ECO:0000313" key="10">
    <source>
        <dbReference type="EMBL" id="MDF0600038.1"/>
    </source>
</evidence>
<keyword evidence="2 7" id="KW-0812">Transmembrane</keyword>
<dbReference type="Gene3D" id="3.40.50.300">
    <property type="entry name" value="P-loop containing nucleotide triphosphate hydrolases"/>
    <property type="match status" value="1"/>
</dbReference>
<keyword evidence="5 7" id="KW-1133">Transmembrane helix</keyword>
<dbReference type="AlphaFoldDB" id="A0AAE3T7S9"/>
<dbReference type="PANTHER" id="PTHR24221:SF654">
    <property type="entry name" value="ATP-BINDING CASSETTE SUB-FAMILY B MEMBER 6"/>
    <property type="match status" value="1"/>
</dbReference>
<feature type="transmembrane region" description="Helical" evidence="7">
    <location>
        <begin position="27"/>
        <end position="44"/>
    </location>
</feature>
<dbReference type="Proteomes" id="UP001220964">
    <property type="component" value="Unassembled WGS sequence"/>
</dbReference>
<dbReference type="Pfam" id="PF00005">
    <property type="entry name" value="ABC_tran"/>
    <property type="match status" value="1"/>
</dbReference>
<dbReference type="GO" id="GO:0005886">
    <property type="term" value="C:plasma membrane"/>
    <property type="evidence" value="ECO:0007669"/>
    <property type="project" value="UniProtKB-SubCell"/>
</dbReference>
<feature type="transmembrane region" description="Helical" evidence="7">
    <location>
        <begin position="133"/>
        <end position="152"/>
    </location>
</feature>
<proteinExistence type="predicted"/>
<feature type="transmembrane region" description="Helical" evidence="7">
    <location>
        <begin position="56"/>
        <end position="73"/>
    </location>
</feature>
<protein>
    <submittedName>
        <fullName evidence="10">Cyclic peptide export ABC transporter</fullName>
    </submittedName>
</protein>
<dbReference type="GO" id="GO:1904680">
    <property type="term" value="F:peptide transmembrane transporter activity"/>
    <property type="evidence" value="ECO:0007669"/>
    <property type="project" value="InterPro"/>
</dbReference>
<dbReference type="GO" id="GO:0005524">
    <property type="term" value="F:ATP binding"/>
    <property type="evidence" value="ECO:0007669"/>
    <property type="project" value="UniProtKB-KW"/>
</dbReference>
<dbReference type="InterPro" id="IPR027417">
    <property type="entry name" value="P-loop_NTPase"/>
</dbReference>
<dbReference type="Gene3D" id="1.20.1560.10">
    <property type="entry name" value="ABC transporter type 1, transmembrane domain"/>
    <property type="match status" value="1"/>
</dbReference>
<evidence type="ECO:0000313" key="11">
    <source>
        <dbReference type="Proteomes" id="UP001220964"/>
    </source>
</evidence>
<dbReference type="InterPro" id="IPR036640">
    <property type="entry name" value="ABC1_TM_sf"/>
</dbReference>
<sequence length="560" mass="60933">MRTSAFGKLRDLVGFLVRDGEMLRSPILLYAVGASGARTGMIYAVNETAERGGATWGLFGLLAAAVVGSLVLSHQARVHGIVMVENLTLKLRRRISDHVLSADVGFFQSRDPGEVYSALTGHVMALSGASTRLVETVQAVLLLLFCLVYMALESWPAVPATLAALALGLAAFALAELPARKLLRLANDKRAEFYTAMNDMLRGYKELRLRQARRIDLAKRVEQVVEEARLRTIAAERIFSFSTMAATAALAFLLVSIVVLLPPLTGAGSVVILQVLTVVLFTFGPIERVVGSLPAYARAIVAYDQMNEVLADMARNSESEAVRRAPDSRPSFRRLELRGVTAILRRPTPAAGSTVEDSFTLGPIDLVLEPGQSVFITGGNGMGKSTLLQILTGLRHPDAGEILVDGVPVTRDTVGEYRGLFSAVFSEFHLFRQLYGLSADERQRLQTHIEELGLAHGVSIADDAFSSLALSTGQMRRLALSIALAEERPIIVLDEFAADQDPVRRAFFYDVLVPRLSRAGQLLIAVTHDEHCFGKSDRLIRMEDGRIVSDKLNRPAEASA</sequence>
<evidence type="ECO:0000256" key="5">
    <source>
        <dbReference type="ARBA" id="ARBA00022989"/>
    </source>
</evidence>
<dbReference type="PROSITE" id="PS50929">
    <property type="entry name" value="ABC_TM1F"/>
    <property type="match status" value="1"/>
</dbReference>
<evidence type="ECO:0000256" key="6">
    <source>
        <dbReference type="ARBA" id="ARBA00023136"/>
    </source>
</evidence>
<keyword evidence="6 7" id="KW-0472">Membrane</keyword>
<dbReference type="NCBIfam" id="TIGR01194">
    <property type="entry name" value="cyc_pep_trnsptr"/>
    <property type="match status" value="1"/>
</dbReference>
<evidence type="ECO:0000256" key="1">
    <source>
        <dbReference type="ARBA" id="ARBA00004651"/>
    </source>
</evidence>
<evidence type="ECO:0000256" key="7">
    <source>
        <dbReference type="SAM" id="Phobius"/>
    </source>
</evidence>
<accession>A0AAE3T7S9</accession>
<dbReference type="Pfam" id="PF00664">
    <property type="entry name" value="ABC_membrane"/>
    <property type="match status" value="1"/>
</dbReference>
<gene>
    <name evidence="10" type="ORF">P1J78_04770</name>
</gene>
<dbReference type="SUPFAM" id="SSF52540">
    <property type="entry name" value="P-loop containing nucleoside triphosphate hydrolases"/>
    <property type="match status" value="1"/>
</dbReference>
<dbReference type="InterPro" id="IPR039421">
    <property type="entry name" value="Type_1_exporter"/>
</dbReference>
<feature type="transmembrane region" description="Helical" evidence="7">
    <location>
        <begin position="267"/>
        <end position="286"/>
    </location>
</feature>
<dbReference type="GO" id="GO:0140359">
    <property type="term" value="F:ABC-type transporter activity"/>
    <property type="evidence" value="ECO:0007669"/>
    <property type="project" value="InterPro"/>
</dbReference>
<evidence type="ECO:0000259" key="9">
    <source>
        <dbReference type="PROSITE" id="PS50929"/>
    </source>
</evidence>
<keyword evidence="4" id="KW-0067">ATP-binding</keyword>
<dbReference type="PANTHER" id="PTHR24221">
    <property type="entry name" value="ATP-BINDING CASSETTE SUB-FAMILY B"/>
    <property type="match status" value="1"/>
</dbReference>
<dbReference type="EMBL" id="JARGYC010000008">
    <property type="protein sequence ID" value="MDF0600038.1"/>
    <property type="molecule type" value="Genomic_DNA"/>
</dbReference>
<name>A0AAE3T7S9_9RHOB</name>
<dbReference type="SMART" id="SM00382">
    <property type="entry name" value="AAA"/>
    <property type="match status" value="1"/>
</dbReference>
<dbReference type="RefSeq" id="WP_275566182.1">
    <property type="nucleotide sequence ID" value="NZ_JARGYC010000008.1"/>
</dbReference>
<organism evidence="10 11">
    <name type="scientific">Psychromarinibacter sediminicola</name>
    <dbReference type="NCBI Taxonomy" id="3033385"/>
    <lineage>
        <taxon>Bacteria</taxon>
        <taxon>Pseudomonadati</taxon>
        <taxon>Pseudomonadota</taxon>
        <taxon>Alphaproteobacteria</taxon>
        <taxon>Rhodobacterales</taxon>
        <taxon>Paracoccaceae</taxon>
        <taxon>Psychromarinibacter</taxon>
    </lineage>
</organism>
<evidence type="ECO:0000259" key="8">
    <source>
        <dbReference type="PROSITE" id="PS50893"/>
    </source>
</evidence>
<evidence type="ECO:0000256" key="2">
    <source>
        <dbReference type="ARBA" id="ARBA00022692"/>
    </source>
</evidence>
<dbReference type="InterPro" id="IPR003593">
    <property type="entry name" value="AAA+_ATPase"/>
</dbReference>
<dbReference type="GO" id="GO:0034040">
    <property type="term" value="F:ATPase-coupled lipid transmembrane transporter activity"/>
    <property type="evidence" value="ECO:0007669"/>
    <property type="project" value="TreeGrafter"/>
</dbReference>
<dbReference type="InterPro" id="IPR011527">
    <property type="entry name" value="ABC1_TM_dom"/>
</dbReference>
<dbReference type="PROSITE" id="PS50893">
    <property type="entry name" value="ABC_TRANSPORTER_2"/>
    <property type="match status" value="1"/>
</dbReference>